<dbReference type="PANTHER" id="PTHR24270">
    <property type="entry name" value="LOW-DENSITY LIPOPROTEIN RECEPTOR-RELATED"/>
    <property type="match status" value="1"/>
</dbReference>
<dbReference type="Proteomes" id="UP000008792">
    <property type="component" value="Unassembled WGS sequence"/>
</dbReference>
<dbReference type="Pfam" id="PF00084">
    <property type="entry name" value="Sushi"/>
    <property type="match status" value="1"/>
</dbReference>
<dbReference type="SUPFAM" id="SSF57535">
    <property type="entry name" value="Complement control module/SCR domain"/>
    <property type="match status" value="2"/>
</dbReference>
<dbReference type="InterPro" id="IPR050685">
    <property type="entry name" value="LDLR"/>
</dbReference>
<dbReference type="KEGG" id="dvi:6622092"/>
<dbReference type="InParanoid" id="B4LG95"/>
<evidence type="ECO:0000256" key="3">
    <source>
        <dbReference type="ARBA" id="ARBA00022692"/>
    </source>
</evidence>
<dbReference type="InterPro" id="IPR035976">
    <property type="entry name" value="Sushi/SCR/CCP_sf"/>
</dbReference>
<evidence type="ECO:0000256" key="9">
    <source>
        <dbReference type="PROSITE-ProRule" id="PRU00302"/>
    </source>
</evidence>
<evidence type="ECO:0000256" key="8">
    <source>
        <dbReference type="PROSITE-ProRule" id="PRU00124"/>
    </source>
</evidence>
<dbReference type="GO" id="GO:0016192">
    <property type="term" value="P:vesicle-mediated transport"/>
    <property type="evidence" value="ECO:0007669"/>
    <property type="project" value="UniProtKB-ARBA"/>
</dbReference>
<dbReference type="SUPFAM" id="SSF57424">
    <property type="entry name" value="LDL receptor-like module"/>
    <property type="match status" value="4"/>
</dbReference>
<dbReference type="AlphaFoldDB" id="B4LG95"/>
<feature type="disulfide bond" evidence="8">
    <location>
        <begin position="160"/>
        <end position="172"/>
    </location>
</feature>
<keyword evidence="6" id="KW-0472">Membrane</keyword>
<evidence type="ECO:0000256" key="1">
    <source>
        <dbReference type="ARBA" id="ARBA00004167"/>
    </source>
</evidence>
<dbReference type="EMBL" id="CH940647">
    <property type="protein sequence ID" value="EDW69403.2"/>
    <property type="molecule type" value="Genomic_DNA"/>
</dbReference>
<feature type="disulfide bond" evidence="8">
    <location>
        <begin position="30"/>
        <end position="48"/>
    </location>
</feature>
<feature type="signal peptide" evidence="10">
    <location>
        <begin position="1"/>
        <end position="17"/>
    </location>
</feature>
<dbReference type="Pfam" id="PF00057">
    <property type="entry name" value="Ldl_recept_a"/>
    <property type="match status" value="3"/>
</dbReference>
<dbReference type="Gene3D" id="4.10.400.10">
    <property type="entry name" value="Low-density Lipoprotein Receptor"/>
    <property type="match status" value="4"/>
</dbReference>
<dbReference type="GO" id="GO:0005886">
    <property type="term" value="C:plasma membrane"/>
    <property type="evidence" value="ECO:0007669"/>
    <property type="project" value="TreeGrafter"/>
</dbReference>
<comment type="subcellular location">
    <subcellularLocation>
        <location evidence="2">Endomembrane system</location>
    </subcellularLocation>
    <subcellularLocation>
        <location evidence="1">Membrane</location>
        <topology evidence="1">Single-pass membrane protein</topology>
    </subcellularLocation>
</comment>
<evidence type="ECO:0000256" key="6">
    <source>
        <dbReference type="ARBA" id="ARBA00023136"/>
    </source>
</evidence>
<evidence type="ECO:0000256" key="5">
    <source>
        <dbReference type="ARBA" id="ARBA00022989"/>
    </source>
</evidence>
<accession>B4LG95</accession>
<keyword evidence="10" id="KW-0732">Signal</keyword>
<dbReference type="InterPro" id="IPR001254">
    <property type="entry name" value="Trypsin_dom"/>
</dbReference>
<feature type="disulfide bond" evidence="8">
    <location>
        <begin position="23"/>
        <end position="35"/>
    </location>
</feature>
<evidence type="ECO:0000313" key="13">
    <source>
        <dbReference type="Proteomes" id="UP000008792"/>
    </source>
</evidence>
<feature type="disulfide bond" evidence="8">
    <location>
        <begin position="167"/>
        <end position="185"/>
    </location>
</feature>
<keyword evidence="4" id="KW-0677">Repeat</keyword>
<feature type="disulfide bond" evidence="8">
    <location>
        <begin position="71"/>
        <end position="89"/>
    </location>
</feature>
<keyword evidence="3" id="KW-0812">Transmembrane</keyword>
<dbReference type="PROSITE" id="PS50923">
    <property type="entry name" value="SUSHI"/>
    <property type="match status" value="1"/>
</dbReference>
<dbReference type="SMART" id="SM00192">
    <property type="entry name" value="LDLa"/>
    <property type="match status" value="4"/>
</dbReference>
<dbReference type="PROSITE" id="PS50068">
    <property type="entry name" value="LDLRA_2"/>
    <property type="match status" value="4"/>
</dbReference>
<dbReference type="PROSITE" id="PS01209">
    <property type="entry name" value="LDLRA_1"/>
    <property type="match status" value="3"/>
</dbReference>
<evidence type="ECO:0000313" key="12">
    <source>
        <dbReference type="EMBL" id="EDW69403.2"/>
    </source>
</evidence>
<dbReference type="Pfam" id="PF00089">
    <property type="entry name" value="Trypsin"/>
    <property type="match status" value="1"/>
</dbReference>
<keyword evidence="13" id="KW-1185">Reference proteome</keyword>
<dbReference type="InterPro" id="IPR009003">
    <property type="entry name" value="Peptidase_S1_PA"/>
</dbReference>
<feature type="disulfide bond" evidence="8">
    <location>
        <begin position="64"/>
        <end position="76"/>
    </location>
</feature>
<keyword evidence="5" id="KW-1133">Transmembrane helix</keyword>
<reference evidence="12 13" key="1">
    <citation type="journal article" date="2007" name="Nature">
        <title>Evolution of genes and genomes on the Drosophila phylogeny.</title>
        <authorList>
            <consortium name="Drosophila 12 Genomes Consortium"/>
            <person name="Clark A.G."/>
            <person name="Eisen M.B."/>
            <person name="Smith D.R."/>
            <person name="Bergman C.M."/>
            <person name="Oliver B."/>
            <person name="Markow T.A."/>
            <person name="Kaufman T.C."/>
            <person name="Kellis M."/>
            <person name="Gelbart W."/>
            <person name="Iyer V.N."/>
            <person name="Pollard D.A."/>
            <person name="Sackton T.B."/>
            <person name="Larracuente A.M."/>
            <person name="Singh N.D."/>
            <person name="Abad J.P."/>
            <person name="Abt D.N."/>
            <person name="Adryan B."/>
            <person name="Aguade M."/>
            <person name="Akashi H."/>
            <person name="Anderson W.W."/>
            <person name="Aquadro C.F."/>
            <person name="Ardell D.H."/>
            <person name="Arguello R."/>
            <person name="Artieri C.G."/>
            <person name="Barbash D.A."/>
            <person name="Barker D."/>
            <person name="Barsanti P."/>
            <person name="Batterham P."/>
            <person name="Batzoglou S."/>
            <person name="Begun D."/>
            <person name="Bhutkar A."/>
            <person name="Blanco E."/>
            <person name="Bosak S.A."/>
            <person name="Bradley R.K."/>
            <person name="Brand A.D."/>
            <person name="Brent M.R."/>
            <person name="Brooks A.N."/>
            <person name="Brown R.H."/>
            <person name="Butlin R.K."/>
            <person name="Caggese C."/>
            <person name="Calvi B.R."/>
            <person name="Bernardo de Carvalho A."/>
            <person name="Caspi A."/>
            <person name="Castrezana S."/>
            <person name="Celniker S.E."/>
            <person name="Chang J.L."/>
            <person name="Chapple C."/>
            <person name="Chatterji S."/>
            <person name="Chinwalla A."/>
            <person name="Civetta A."/>
            <person name="Clifton S.W."/>
            <person name="Comeron J.M."/>
            <person name="Costello J.C."/>
            <person name="Coyne J.A."/>
            <person name="Daub J."/>
            <person name="David R.G."/>
            <person name="Delcher A.L."/>
            <person name="Delehaunty K."/>
            <person name="Do C.B."/>
            <person name="Ebling H."/>
            <person name="Edwards K."/>
            <person name="Eickbush T."/>
            <person name="Evans J.D."/>
            <person name="Filipski A."/>
            <person name="Findeiss S."/>
            <person name="Freyhult E."/>
            <person name="Fulton L."/>
            <person name="Fulton R."/>
            <person name="Garcia A.C."/>
            <person name="Gardiner A."/>
            <person name="Garfield D.A."/>
            <person name="Garvin B.E."/>
            <person name="Gibson G."/>
            <person name="Gilbert D."/>
            <person name="Gnerre S."/>
            <person name="Godfrey J."/>
            <person name="Good R."/>
            <person name="Gotea V."/>
            <person name="Gravely B."/>
            <person name="Greenberg A.J."/>
            <person name="Griffiths-Jones S."/>
            <person name="Gross S."/>
            <person name="Guigo R."/>
            <person name="Gustafson E.A."/>
            <person name="Haerty W."/>
            <person name="Hahn M.W."/>
            <person name="Halligan D.L."/>
            <person name="Halpern A.L."/>
            <person name="Halter G.M."/>
            <person name="Han M.V."/>
            <person name="Heger A."/>
            <person name="Hillier L."/>
            <person name="Hinrichs A.S."/>
            <person name="Holmes I."/>
            <person name="Hoskins R.A."/>
            <person name="Hubisz M.J."/>
            <person name="Hultmark D."/>
            <person name="Huntley M.A."/>
            <person name="Jaffe D.B."/>
            <person name="Jagadeeshan S."/>
            <person name="Jeck W.R."/>
            <person name="Johnson J."/>
            <person name="Jones C.D."/>
            <person name="Jordan W.C."/>
            <person name="Karpen G.H."/>
            <person name="Kataoka E."/>
            <person name="Keightley P.D."/>
            <person name="Kheradpour P."/>
            <person name="Kirkness E.F."/>
            <person name="Koerich L.B."/>
            <person name="Kristiansen K."/>
            <person name="Kudrna D."/>
            <person name="Kulathinal R.J."/>
            <person name="Kumar S."/>
            <person name="Kwok R."/>
            <person name="Lander E."/>
            <person name="Langley C.H."/>
            <person name="Lapoint R."/>
            <person name="Lazzaro B.P."/>
            <person name="Lee S.J."/>
            <person name="Levesque L."/>
            <person name="Li R."/>
            <person name="Lin C.F."/>
            <person name="Lin M.F."/>
            <person name="Lindblad-Toh K."/>
            <person name="Llopart A."/>
            <person name="Long M."/>
            <person name="Low L."/>
            <person name="Lozovsky E."/>
            <person name="Lu J."/>
            <person name="Luo M."/>
            <person name="Machado C.A."/>
            <person name="Makalowski W."/>
            <person name="Marzo M."/>
            <person name="Matsuda M."/>
            <person name="Matzkin L."/>
            <person name="McAllister B."/>
            <person name="McBride C.S."/>
            <person name="McKernan B."/>
            <person name="McKernan K."/>
            <person name="Mendez-Lago M."/>
            <person name="Minx P."/>
            <person name="Mollenhauer M.U."/>
            <person name="Montooth K."/>
            <person name="Mount S.M."/>
            <person name="Mu X."/>
            <person name="Myers E."/>
            <person name="Negre B."/>
            <person name="Newfeld S."/>
            <person name="Nielsen R."/>
            <person name="Noor M.A."/>
            <person name="O'Grady P."/>
            <person name="Pachter L."/>
            <person name="Papaceit M."/>
            <person name="Parisi M.J."/>
            <person name="Parisi M."/>
            <person name="Parts L."/>
            <person name="Pedersen J.S."/>
            <person name="Pesole G."/>
            <person name="Phillippy A.M."/>
            <person name="Ponting C.P."/>
            <person name="Pop M."/>
            <person name="Porcelli D."/>
            <person name="Powell J.R."/>
            <person name="Prohaska S."/>
            <person name="Pruitt K."/>
            <person name="Puig M."/>
            <person name="Quesneville H."/>
            <person name="Ram K.R."/>
            <person name="Rand D."/>
            <person name="Rasmussen M.D."/>
            <person name="Reed L.K."/>
            <person name="Reenan R."/>
            <person name="Reily A."/>
            <person name="Remington K.A."/>
            <person name="Rieger T.T."/>
            <person name="Ritchie M.G."/>
            <person name="Robin C."/>
            <person name="Rogers Y.H."/>
            <person name="Rohde C."/>
            <person name="Rozas J."/>
            <person name="Rubenfield M.J."/>
            <person name="Ruiz A."/>
            <person name="Russo S."/>
            <person name="Salzberg S.L."/>
            <person name="Sanchez-Gracia A."/>
            <person name="Saranga D.J."/>
            <person name="Sato H."/>
            <person name="Schaeffer S.W."/>
            <person name="Schatz M.C."/>
            <person name="Schlenke T."/>
            <person name="Schwartz R."/>
            <person name="Segarra C."/>
            <person name="Singh R.S."/>
            <person name="Sirot L."/>
            <person name="Sirota M."/>
            <person name="Sisneros N.B."/>
            <person name="Smith C.D."/>
            <person name="Smith T.F."/>
            <person name="Spieth J."/>
            <person name="Stage D.E."/>
            <person name="Stark A."/>
            <person name="Stephan W."/>
            <person name="Strausberg R.L."/>
            <person name="Strempel S."/>
            <person name="Sturgill D."/>
            <person name="Sutton G."/>
            <person name="Sutton G.G."/>
            <person name="Tao W."/>
            <person name="Teichmann S."/>
            <person name="Tobari Y.N."/>
            <person name="Tomimura Y."/>
            <person name="Tsolas J.M."/>
            <person name="Valente V.L."/>
            <person name="Venter E."/>
            <person name="Venter J.C."/>
            <person name="Vicario S."/>
            <person name="Vieira F.G."/>
            <person name="Vilella A.J."/>
            <person name="Villasante A."/>
            <person name="Walenz B."/>
            <person name="Wang J."/>
            <person name="Wasserman M."/>
            <person name="Watts T."/>
            <person name="Wilson D."/>
            <person name="Wilson R.K."/>
            <person name="Wing R.A."/>
            <person name="Wolfner M.F."/>
            <person name="Wong A."/>
            <person name="Wong G.K."/>
            <person name="Wu C.I."/>
            <person name="Wu G."/>
            <person name="Yamamoto D."/>
            <person name="Yang H.P."/>
            <person name="Yang S.P."/>
            <person name="Yorke J.A."/>
            <person name="Yoshida K."/>
            <person name="Zdobnov E."/>
            <person name="Zhang P."/>
            <person name="Zhang Y."/>
            <person name="Zimin A.V."/>
            <person name="Baldwin J."/>
            <person name="Abdouelleil A."/>
            <person name="Abdulkadir J."/>
            <person name="Abebe A."/>
            <person name="Abera B."/>
            <person name="Abreu J."/>
            <person name="Acer S.C."/>
            <person name="Aftuck L."/>
            <person name="Alexander A."/>
            <person name="An P."/>
            <person name="Anderson E."/>
            <person name="Anderson S."/>
            <person name="Arachi H."/>
            <person name="Azer M."/>
            <person name="Bachantsang P."/>
            <person name="Barry A."/>
            <person name="Bayul T."/>
            <person name="Berlin A."/>
            <person name="Bessette D."/>
            <person name="Bloom T."/>
            <person name="Blye J."/>
            <person name="Boguslavskiy L."/>
            <person name="Bonnet C."/>
            <person name="Boukhgalter B."/>
            <person name="Bourzgui I."/>
            <person name="Brown A."/>
            <person name="Cahill P."/>
            <person name="Channer S."/>
            <person name="Cheshatsang Y."/>
            <person name="Chuda L."/>
            <person name="Citroen M."/>
            <person name="Collymore A."/>
            <person name="Cooke P."/>
            <person name="Costello M."/>
            <person name="D'Aco K."/>
            <person name="Daza R."/>
            <person name="De Haan G."/>
            <person name="DeGray S."/>
            <person name="DeMaso C."/>
            <person name="Dhargay N."/>
            <person name="Dooley K."/>
            <person name="Dooley E."/>
            <person name="Doricent M."/>
            <person name="Dorje P."/>
            <person name="Dorjee K."/>
            <person name="Dupes A."/>
            <person name="Elong R."/>
            <person name="Falk J."/>
            <person name="Farina A."/>
            <person name="Faro S."/>
            <person name="Ferguson D."/>
            <person name="Fisher S."/>
            <person name="Foley C.D."/>
            <person name="Franke A."/>
            <person name="Friedrich D."/>
            <person name="Gadbois L."/>
            <person name="Gearin G."/>
            <person name="Gearin C.R."/>
            <person name="Giannoukos G."/>
            <person name="Goode T."/>
            <person name="Graham J."/>
            <person name="Grandbois E."/>
            <person name="Grewal S."/>
            <person name="Gyaltsen K."/>
            <person name="Hafez N."/>
            <person name="Hagos B."/>
            <person name="Hall J."/>
            <person name="Henson C."/>
            <person name="Hollinger A."/>
            <person name="Honan T."/>
            <person name="Huard M.D."/>
            <person name="Hughes L."/>
            <person name="Hurhula B."/>
            <person name="Husby M.E."/>
            <person name="Kamat A."/>
            <person name="Kanga B."/>
            <person name="Kashin S."/>
            <person name="Khazanovich D."/>
            <person name="Kisner P."/>
            <person name="Lance K."/>
            <person name="Lara M."/>
            <person name="Lee W."/>
            <person name="Lennon N."/>
            <person name="Letendre F."/>
            <person name="LeVine R."/>
            <person name="Lipovsky A."/>
            <person name="Liu X."/>
            <person name="Liu J."/>
            <person name="Liu S."/>
            <person name="Lokyitsang T."/>
            <person name="Lokyitsang Y."/>
            <person name="Lubonja R."/>
            <person name="Lui A."/>
            <person name="MacDonald P."/>
            <person name="Magnisalis V."/>
            <person name="Maru K."/>
            <person name="Matthews C."/>
            <person name="McCusker W."/>
            <person name="McDonough S."/>
            <person name="Mehta T."/>
            <person name="Meldrim J."/>
            <person name="Meneus L."/>
            <person name="Mihai O."/>
            <person name="Mihalev A."/>
            <person name="Mihova T."/>
            <person name="Mittelman R."/>
            <person name="Mlenga V."/>
            <person name="Montmayeur A."/>
            <person name="Mulrain L."/>
            <person name="Navidi A."/>
            <person name="Naylor J."/>
            <person name="Negash T."/>
            <person name="Nguyen T."/>
            <person name="Nguyen N."/>
            <person name="Nicol R."/>
            <person name="Norbu C."/>
            <person name="Norbu N."/>
            <person name="Novod N."/>
            <person name="O'Neill B."/>
            <person name="Osman S."/>
            <person name="Markiewicz E."/>
            <person name="Oyono O.L."/>
            <person name="Patti C."/>
            <person name="Phunkhang P."/>
            <person name="Pierre F."/>
            <person name="Priest M."/>
            <person name="Raghuraman S."/>
            <person name="Rege F."/>
            <person name="Reyes R."/>
            <person name="Rise C."/>
            <person name="Rogov P."/>
            <person name="Ross K."/>
            <person name="Ryan E."/>
            <person name="Settipalli S."/>
            <person name="Shea T."/>
            <person name="Sherpa N."/>
            <person name="Shi L."/>
            <person name="Shih D."/>
            <person name="Sparrow T."/>
            <person name="Spaulding J."/>
            <person name="Stalker J."/>
            <person name="Stange-Thomann N."/>
            <person name="Stavropoulos S."/>
            <person name="Stone C."/>
            <person name="Strader C."/>
            <person name="Tesfaye S."/>
            <person name="Thomson T."/>
            <person name="Thoulutsang Y."/>
            <person name="Thoulutsang D."/>
            <person name="Topham K."/>
            <person name="Topping I."/>
            <person name="Tsamla T."/>
            <person name="Vassiliev H."/>
            <person name="Vo A."/>
            <person name="Wangchuk T."/>
            <person name="Wangdi T."/>
            <person name="Weiand M."/>
            <person name="Wilkinson J."/>
            <person name="Wilson A."/>
            <person name="Yadav S."/>
            <person name="Young G."/>
            <person name="Yu Q."/>
            <person name="Zembek L."/>
            <person name="Zhong D."/>
            <person name="Zimmer A."/>
            <person name="Zwirko Z."/>
            <person name="Jaffe D.B."/>
            <person name="Alvarez P."/>
            <person name="Brockman W."/>
            <person name="Butler J."/>
            <person name="Chin C."/>
            <person name="Gnerre S."/>
            <person name="Grabherr M."/>
            <person name="Kleber M."/>
            <person name="Mauceli E."/>
            <person name="MacCallum I."/>
        </authorList>
    </citation>
    <scope>NUCLEOTIDE SEQUENCE [LARGE SCALE GENOMIC DNA]</scope>
    <source>
        <strain evidence="13">Tucson 15010-1051.87</strain>
    </source>
</reference>
<proteinExistence type="predicted"/>
<dbReference type="Gene3D" id="2.40.10.10">
    <property type="entry name" value="Trypsin-like serine proteases"/>
    <property type="match status" value="2"/>
</dbReference>
<organism evidence="12 13">
    <name type="scientific">Drosophila virilis</name>
    <name type="common">Fruit fly</name>
    <dbReference type="NCBI Taxonomy" id="7244"/>
    <lineage>
        <taxon>Eukaryota</taxon>
        <taxon>Metazoa</taxon>
        <taxon>Ecdysozoa</taxon>
        <taxon>Arthropoda</taxon>
        <taxon>Hexapoda</taxon>
        <taxon>Insecta</taxon>
        <taxon>Pterygota</taxon>
        <taxon>Neoptera</taxon>
        <taxon>Endopterygota</taxon>
        <taxon>Diptera</taxon>
        <taxon>Brachycera</taxon>
        <taxon>Muscomorpha</taxon>
        <taxon>Ephydroidea</taxon>
        <taxon>Drosophilidae</taxon>
        <taxon>Drosophila</taxon>
    </lineage>
</organism>
<dbReference type="InterPro" id="IPR000436">
    <property type="entry name" value="Sushi_SCR_CCP_dom"/>
</dbReference>
<evidence type="ECO:0000256" key="7">
    <source>
        <dbReference type="ARBA" id="ARBA00023157"/>
    </source>
</evidence>
<name>B4LG95_DROVI</name>
<comment type="caution">
    <text evidence="9">Lacks conserved residue(s) required for the propagation of feature annotation.</text>
</comment>
<gene>
    <name evidence="12" type="primary">Dvir\GJ13216</name>
    <name evidence="12" type="ORF">Dvir_GJ13216</name>
</gene>
<protein>
    <recommendedName>
        <fullName evidence="11">Sushi domain-containing protein</fullName>
    </recommendedName>
</protein>
<dbReference type="PRINTS" id="PR00261">
    <property type="entry name" value="LDLRECEPTOR"/>
</dbReference>
<dbReference type="eggNOG" id="KOG3627">
    <property type="taxonomic scope" value="Eukaryota"/>
</dbReference>
<evidence type="ECO:0000256" key="4">
    <source>
        <dbReference type="ARBA" id="ARBA00022737"/>
    </source>
</evidence>
<dbReference type="GO" id="GO:0012505">
    <property type="term" value="C:endomembrane system"/>
    <property type="evidence" value="ECO:0007669"/>
    <property type="project" value="UniProtKB-SubCell"/>
</dbReference>
<dbReference type="GO" id="GO:0004252">
    <property type="term" value="F:serine-type endopeptidase activity"/>
    <property type="evidence" value="ECO:0007669"/>
    <property type="project" value="InterPro"/>
</dbReference>
<keyword evidence="7 8" id="KW-1015">Disulfide bond</keyword>
<dbReference type="OrthoDB" id="2019384at2759"/>
<evidence type="ECO:0000256" key="10">
    <source>
        <dbReference type="SAM" id="SignalP"/>
    </source>
</evidence>
<keyword evidence="9" id="KW-0768">Sushi</keyword>
<dbReference type="InterPro" id="IPR036055">
    <property type="entry name" value="LDL_receptor-like_sf"/>
</dbReference>
<dbReference type="InterPro" id="IPR043504">
    <property type="entry name" value="Peptidase_S1_PA_chymotrypsin"/>
</dbReference>
<sequence length="559" mass="61323">MLSAILTLLTACSLVAAGPLTNCTSDQFECQNGDCINGTLKCDGIKNCVDGSDEIFNTCYNTTCAQNFFRCNYGGCVPHHLTCNGGNDCWDKSDENVFLCAGEANVDERLAAMKGSCSNFYAFECKDNYSCVKWSQLCDGHIDCPKGDDESPDVCGASICPTGSFRCETGACINGKSLCNQNIDCPDGSDEIPDICLKRELTIPDILAPTGSVEAAPSVWRTNSCPLKTEQGMRVEDYFSEFTFRPDGEVPDKTIVSLTCESGYEIFGANINKCDNGKWFNEVDLLPHVCMRVCDQSPIVRNISYATQCVSDNAVVDCKQNKLMKGTKLLVNCGPGFRAKSSANQLGRHSCNENGEWFVEEPNPICEPICGVKSSQHPDITPWSVTIFQRRSSIQPDYTFRCVGTILTPYIVITAADCFSDMFVKDSHIYYTIAEGNHNIDFNQNEDHGYDLHNILDIHLVTFNTTQKAALLTLVKPFWLGALVRPICLTASQADIADSSLQIASAGDFSKQQLGEGQTVYENARYTLTHFVASESSKYNIAAFISAINNEIAKTEQSP</sequence>
<dbReference type="InterPro" id="IPR023415">
    <property type="entry name" value="LDLR_class-A_CS"/>
</dbReference>
<evidence type="ECO:0000256" key="2">
    <source>
        <dbReference type="ARBA" id="ARBA00004308"/>
    </source>
</evidence>
<feature type="domain" description="Sushi" evidence="11">
    <location>
        <begin position="292"/>
        <end position="368"/>
    </location>
</feature>
<feature type="chain" id="PRO_5006457189" description="Sushi domain-containing protein" evidence="10">
    <location>
        <begin position="18"/>
        <end position="559"/>
    </location>
</feature>
<dbReference type="CDD" id="cd00112">
    <property type="entry name" value="LDLa"/>
    <property type="match status" value="4"/>
</dbReference>
<dbReference type="SUPFAM" id="SSF50494">
    <property type="entry name" value="Trypsin-like serine proteases"/>
    <property type="match status" value="1"/>
</dbReference>
<dbReference type="InterPro" id="IPR002172">
    <property type="entry name" value="LDrepeatLR_classA_rpt"/>
</dbReference>
<dbReference type="GO" id="GO:0006508">
    <property type="term" value="P:proteolysis"/>
    <property type="evidence" value="ECO:0007669"/>
    <property type="project" value="InterPro"/>
</dbReference>
<dbReference type="HOGENOM" id="CLU_027452_3_0_1"/>
<evidence type="ECO:0000259" key="11">
    <source>
        <dbReference type="PROSITE" id="PS50923"/>
    </source>
</evidence>